<name>A0A0B4XNE1_9GAMM</name>
<dbReference type="RefSeq" id="WP_008737800.1">
    <property type="nucleotide sequence ID" value="NZ_CP004387.1"/>
</dbReference>
<dbReference type="HOGENOM" id="CLU_968519_0_0_6"/>
<protein>
    <submittedName>
        <fullName evidence="1">Uncharacterized protein</fullName>
    </submittedName>
</protein>
<keyword evidence="2" id="KW-1185">Reference proteome</keyword>
<dbReference type="AlphaFoldDB" id="A0A0B4XNE1"/>
<organism evidence="1 2">
    <name type="scientific">Isoalcanivorax pacificus W11-5</name>
    <dbReference type="NCBI Taxonomy" id="391936"/>
    <lineage>
        <taxon>Bacteria</taxon>
        <taxon>Pseudomonadati</taxon>
        <taxon>Pseudomonadota</taxon>
        <taxon>Gammaproteobacteria</taxon>
        <taxon>Oceanospirillales</taxon>
        <taxon>Alcanivoracaceae</taxon>
        <taxon>Isoalcanivorax</taxon>
    </lineage>
</organism>
<dbReference type="Proteomes" id="UP000006764">
    <property type="component" value="Chromosome"/>
</dbReference>
<accession>A0A0B4XNE1</accession>
<dbReference type="EMBL" id="CP004387">
    <property type="protein sequence ID" value="AJD48280.1"/>
    <property type="molecule type" value="Genomic_DNA"/>
</dbReference>
<reference evidence="1 2" key="1">
    <citation type="journal article" date="2012" name="J. Bacteriol.">
        <title>Genome sequence of an alkane-degrading bacterium, Alcanivorax pacificus type strain W11-5, isolated from deep sea sediment.</title>
        <authorList>
            <person name="Lai Q."/>
            <person name="Shao Z."/>
        </authorList>
    </citation>
    <scope>NUCLEOTIDE SEQUENCE [LARGE SCALE GENOMIC DNA]</scope>
    <source>
        <strain evidence="1 2">W11-5</strain>
    </source>
</reference>
<gene>
    <name evidence="1" type="ORF">S7S_09340</name>
</gene>
<evidence type="ECO:0000313" key="1">
    <source>
        <dbReference type="EMBL" id="AJD48280.1"/>
    </source>
</evidence>
<evidence type="ECO:0000313" key="2">
    <source>
        <dbReference type="Proteomes" id="UP000006764"/>
    </source>
</evidence>
<dbReference type="KEGG" id="apac:S7S_09340"/>
<proteinExistence type="predicted"/>
<sequence length="287" mass="29553">MPAIVVPAAADLVALNAVAGQAGLPVEYNGSVRNAIEAVAAAGGVSLNYSGSDRNAIEVLARLLGEKNIVCAWPLSADQNEISVVAPGAIRPTLENNDMTIVHTLKSQLVEWEQYYAMSAGMATGEAPFADLSDGVVAMQISFDELPQVSSNAGVLTGIALLGGGGEVLAVQVSISAEYESGYQLIVGGMDSEPPQQIELSGRPFAMGISLDNAAKTATVKIDGQQIAVVSWGGGNSAQPIMIINEFSGVSSEHAGQIYRITLNTDAAHIDAANVLPGALDFCGNTI</sequence>
<dbReference type="STRING" id="391936.S7S_09340"/>